<accession>E1R6C3</accession>
<dbReference type="PANTHER" id="PTHR17224:SF1">
    <property type="entry name" value="PEPTIDYL-TRNA HYDROLASE"/>
    <property type="match status" value="1"/>
</dbReference>
<comment type="subcellular location">
    <subcellularLocation>
        <location evidence="8">Cytoplasm</location>
    </subcellularLocation>
</comment>
<comment type="function">
    <text evidence="8">Hydrolyzes ribosome-free peptidyl-tRNAs (with 1 or more amino acids incorporated), which drop off the ribosome during protein synthesis, or as a result of ribosome stalling.</text>
</comment>
<dbReference type="RefSeq" id="WP_013254405.1">
    <property type="nucleotide sequence ID" value="NC_014364.1"/>
</dbReference>
<dbReference type="STRING" id="573413.Spirs_1815"/>
<feature type="binding site" evidence="8">
    <location>
        <position position="69"/>
    </location>
    <ligand>
        <name>tRNA</name>
        <dbReference type="ChEBI" id="CHEBI:17843"/>
    </ligand>
</feature>
<dbReference type="Proteomes" id="UP000002318">
    <property type="component" value="Chromosome"/>
</dbReference>
<dbReference type="KEGG" id="ssm:Spirs_1815"/>
<evidence type="ECO:0000256" key="8">
    <source>
        <dbReference type="HAMAP-Rule" id="MF_00083"/>
    </source>
</evidence>
<dbReference type="Pfam" id="PF01195">
    <property type="entry name" value="Pept_tRNA_hydro"/>
    <property type="match status" value="1"/>
</dbReference>
<comment type="subunit">
    <text evidence="8">Monomer.</text>
</comment>
<dbReference type="GO" id="GO:0004045">
    <property type="term" value="F:peptidyl-tRNA hydrolase activity"/>
    <property type="evidence" value="ECO:0007669"/>
    <property type="project" value="UniProtKB-UniRule"/>
</dbReference>
<proteinExistence type="inferred from homology"/>
<feature type="binding site" evidence="8">
    <location>
        <position position="16"/>
    </location>
    <ligand>
        <name>tRNA</name>
        <dbReference type="ChEBI" id="CHEBI:17843"/>
    </ligand>
</feature>
<dbReference type="PANTHER" id="PTHR17224">
    <property type="entry name" value="PEPTIDYL-TRNA HYDROLASE"/>
    <property type="match status" value="1"/>
</dbReference>
<feature type="binding site" evidence="8">
    <location>
        <position position="67"/>
    </location>
    <ligand>
        <name>tRNA</name>
        <dbReference type="ChEBI" id="CHEBI:17843"/>
    </ligand>
</feature>
<dbReference type="HAMAP" id="MF_00083">
    <property type="entry name" value="Pept_tRNA_hydro_bact"/>
    <property type="match status" value="1"/>
</dbReference>
<protein>
    <recommendedName>
        <fullName evidence="7 8">Peptidyl-tRNA hydrolase</fullName>
        <shortName evidence="8">Pth</shortName>
        <ecNumber evidence="1 8">3.1.1.29</ecNumber>
    </recommendedName>
</protein>
<dbReference type="InterPro" id="IPR036416">
    <property type="entry name" value="Pept_tRNA_hydro_sf"/>
</dbReference>
<evidence type="ECO:0000256" key="2">
    <source>
        <dbReference type="ARBA" id="ARBA00022490"/>
    </source>
</evidence>
<dbReference type="GO" id="GO:0005737">
    <property type="term" value="C:cytoplasm"/>
    <property type="evidence" value="ECO:0007669"/>
    <property type="project" value="UniProtKB-SubCell"/>
</dbReference>
<keyword evidence="2 8" id="KW-0963">Cytoplasm</keyword>
<name>E1R6C3_SEDSS</name>
<evidence type="ECO:0000256" key="7">
    <source>
        <dbReference type="ARBA" id="ARBA00050038"/>
    </source>
</evidence>
<feature type="site" description="Discriminates between blocked and unblocked aminoacyl-tRNA" evidence="8">
    <location>
        <position position="11"/>
    </location>
</feature>
<evidence type="ECO:0000256" key="9">
    <source>
        <dbReference type="RuleBase" id="RU000673"/>
    </source>
</evidence>
<comment type="catalytic activity">
    <reaction evidence="8 9">
        <text>an N-acyl-L-alpha-aminoacyl-tRNA + H2O = an N-acyl-L-amino acid + a tRNA + H(+)</text>
        <dbReference type="Rhea" id="RHEA:54448"/>
        <dbReference type="Rhea" id="RHEA-COMP:10123"/>
        <dbReference type="Rhea" id="RHEA-COMP:13883"/>
        <dbReference type="ChEBI" id="CHEBI:15377"/>
        <dbReference type="ChEBI" id="CHEBI:15378"/>
        <dbReference type="ChEBI" id="CHEBI:59874"/>
        <dbReference type="ChEBI" id="CHEBI:78442"/>
        <dbReference type="ChEBI" id="CHEBI:138191"/>
        <dbReference type="EC" id="3.1.1.29"/>
    </reaction>
</comment>
<evidence type="ECO:0000256" key="4">
    <source>
        <dbReference type="ARBA" id="ARBA00022801"/>
    </source>
</evidence>
<dbReference type="HOGENOM" id="CLU_062456_4_1_12"/>
<dbReference type="InterPro" id="IPR001328">
    <property type="entry name" value="Pept_tRNA_hydro"/>
</dbReference>
<feature type="site" description="Stabilizes the basic form of H active site to accept a proton" evidence="8">
    <location>
        <position position="94"/>
    </location>
</feature>
<gene>
    <name evidence="8" type="primary">pth</name>
    <name evidence="11" type="ordered locus">Spirs_1815</name>
</gene>
<dbReference type="GO" id="GO:0000049">
    <property type="term" value="F:tRNA binding"/>
    <property type="evidence" value="ECO:0007669"/>
    <property type="project" value="UniProtKB-UniRule"/>
</dbReference>
<dbReference type="GO" id="GO:0072344">
    <property type="term" value="P:rescue of stalled ribosome"/>
    <property type="evidence" value="ECO:0007669"/>
    <property type="project" value="UniProtKB-UniRule"/>
</dbReference>
<feature type="active site" description="Proton acceptor" evidence="8">
    <location>
        <position position="21"/>
    </location>
</feature>
<feature type="binding site" evidence="8">
    <location>
        <position position="115"/>
    </location>
    <ligand>
        <name>tRNA</name>
        <dbReference type="ChEBI" id="CHEBI:17843"/>
    </ligand>
</feature>
<organism evidence="11 12">
    <name type="scientific">Sediminispirochaeta smaragdinae (strain DSM 11293 / JCM 15392 / SEBR 4228)</name>
    <name type="common">Spirochaeta smaragdinae</name>
    <dbReference type="NCBI Taxonomy" id="573413"/>
    <lineage>
        <taxon>Bacteria</taxon>
        <taxon>Pseudomonadati</taxon>
        <taxon>Spirochaetota</taxon>
        <taxon>Spirochaetia</taxon>
        <taxon>Spirochaetales</taxon>
        <taxon>Spirochaetaceae</taxon>
        <taxon>Sediminispirochaeta</taxon>
    </lineage>
</organism>
<dbReference type="SUPFAM" id="SSF53178">
    <property type="entry name" value="Peptidyl-tRNA hydrolase-like"/>
    <property type="match status" value="1"/>
</dbReference>
<dbReference type="OrthoDB" id="9800507at2"/>
<comment type="function">
    <text evidence="8">Catalyzes the release of premature peptidyl moieties from peptidyl-tRNA molecules trapped in stalled 50S ribosomal subunits, and thus maintains levels of free tRNAs and 50S ribosomes.</text>
</comment>
<dbReference type="Gene3D" id="3.40.50.1470">
    <property type="entry name" value="Peptidyl-tRNA hydrolase"/>
    <property type="match status" value="1"/>
</dbReference>
<keyword evidence="3 8" id="KW-0820">tRNA-binding</keyword>
<keyword evidence="4 8" id="KW-0378">Hydrolase</keyword>
<evidence type="ECO:0000256" key="5">
    <source>
        <dbReference type="ARBA" id="ARBA00022884"/>
    </source>
</evidence>
<evidence type="ECO:0000313" key="12">
    <source>
        <dbReference type="Proteomes" id="UP000002318"/>
    </source>
</evidence>
<reference evidence="11 12" key="1">
    <citation type="journal article" date="2010" name="Stand. Genomic Sci.">
        <title>Complete genome sequence of Spirochaeta smaragdinae type strain (SEBR 4228).</title>
        <authorList>
            <person name="Mavromatis K."/>
            <person name="Yasawong M."/>
            <person name="Chertkov O."/>
            <person name="Lapidus A."/>
            <person name="Lucas S."/>
            <person name="Nolan M."/>
            <person name="Del Rio T.G."/>
            <person name="Tice H."/>
            <person name="Cheng J.F."/>
            <person name="Pitluck S."/>
            <person name="Liolios K."/>
            <person name="Ivanova N."/>
            <person name="Tapia R."/>
            <person name="Han C."/>
            <person name="Bruce D."/>
            <person name="Goodwin L."/>
            <person name="Pati A."/>
            <person name="Chen A."/>
            <person name="Palaniappan K."/>
            <person name="Land M."/>
            <person name="Hauser L."/>
            <person name="Chang Y.J."/>
            <person name="Jeffries C.D."/>
            <person name="Detter J.C."/>
            <person name="Rohde M."/>
            <person name="Brambilla E."/>
            <person name="Spring S."/>
            <person name="Goker M."/>
            <person name="Sikorski J."/>
            <person name="Woyke T."/>
            <person name="Bristow J."/>
            <person name="Eisen J.A."/>
            <person name="Markowitz V."/>
            <person name="Hugenholtz P."/>
            <person name="Klenk H.P."/>
            <person name="Kyrpides N.C."/>
        </authorList>
    </citation>
    <scope>NUCLEOTIDE SEQUENCE [LARGE SCALE GENOMIC DNA]</scope>
    <source>
        <strain evidence="12">DSM 11293 / JCM 15392 / SEBR 4228</strain>
    </source>
</reference>
<dbReference type="PROSITE" id="PS01195">
    <property type="entry name" value="PEPT_TRNA_HYDROL_1"/>
    <property type="match status" value="1"/>
</dbReference>
<dbReference type="eggNOG" id="COG0193">
    <property type="taxonomic scope" value="Bacteria"/>
</dbReference>
<dbReference type="EMBL" id="CP002116">
    <property type="protein sequence ID" value="ADK80941.1"/>
    <property type="molecule type" value="Genomic_DNA"/>
</dbReference>
<dbReference type="PROSITE" id="PS01196">
    <property type="entry name" value="PEPT_TRNA_HYDROL_2"/>
    <property type="match status" value="1"/>
</dbReference>
<keyword evidence="5 8" id="KW-0694">RNA-binding</keyword>
<dbReference type="EC" id="3.1.1.29" evidence="1 8"/>
<evidence type="ECO:0000256" key="1">
    <source>
        <dbReference type="ARBA" id="ARBA00013260"/>
    </source>
</evidence>
<evidence type="ECO:0000256" key="10">
    <source>
        <dbReference type="RuleBase" id="RU004320"/>
    </source>
</evidence>
<dbReference type="NCBIfam" id="TIGR00447">
    <property type="entry name" value="pth"/>
    <property type="match status" value="1"/>
</dbReference>
<dbReference type="AlphaFoldDB" id="E1R6C3"/>
<evidence type="ECO:0000256" key="6">
    <source>
        <dbReference type="ARBA" id="ARBA00038063"/>
    </source>
</evidence>
<keyword evidence="12" id="KW-1185">Reference proteome</keyword>
<dbReference type="InterPro" id="IPR018171">
    <property type="entry name" value="Pept_tRNA_hydro_CS"/>
</dbReference>
<dbReference type="GO" id="GO:0006515">
    <property type="term" value="P:protein quality control for misfolded or incompletely synthesized proteins"/>
    <property type="evidence" value="ECO:0007669"/>
    <property type="project" value="UniProtKB-UniRule"/>
</dbReference>
<dbReference type="CDD" id="cd00462">
    <property type="entry name" value="PTH"/>
    <property type="match status" value="1"/>
</dbReference>
<sequence>MIHQLCIGLGNPGPQYRETRHNVGFLVLEALAKEFGVEWRKPFFSPYRFARHRHSNAMLFLVQPLTFMNRSGDVLSAILKKSGASSESMFLVCDNLDLAPGQVRIRMGGSDAGHNGLKSVIAAAGTGEFLRIYVGIGRPKGGTIVDHVLGIPSEGEEQEAVDAGIARAAEAVTQLVEGEELQSVMNRFNRRNRENGH</sequence>
<evidence type="ECO:0000313" key="11">
    <source>
        <dbReference type="EMBL" id="ADK80941.1"/>
    </source>
</evidence>
<comment type="similarity">
    <text evidence="6 8 10">Belongs to the PTH family.</text>
</comment>
<evidence type="ECO:0000256" key="3">
    <source>
        <dbReference type="ARBA" id="ARBA00022555"/>
    </source>
</evidence>